<dbReference type="SUPFAM" id="SSF54631">
    <property type="entry name" value="CBS-domain pair"/>
    <property type="match status" value="1"/>
</dbReference>
<dbReference type="PANTHER" id="PTHR33741:SF5">
    <property type="entry name" value="TRANSMEMBRANE PROTEIN DDB_G0269096-RELATED"/>
    <property type="match status" value="1"/>
</dbReference>
<keyword evidence="2" id="KW-0812">Transmembrane</keyword>
<dbReference type="InterPro" id="IPR000644">
    <property type="entry name" value="CBS_dom"/>
</dbReference>
<evidence type="ECO:0000313" key="4">
    <source>
        <dbReference type="EMBL" id="SFV07800.1"/>
    </source>
</evidence>
<dbReference type="PROSITE" id="PS51371">
    <property type="entry name" value="CBS"/>
    <property type="match status" value="2"/>
</dbReference>
<dbReference type="CDD" id="cd04600">
    <property type="entry name" value="CBS_pair_HPP_assoc"/>
    <property type="match status" value="1"/>
</dbReference>
<organism evidence="4 5">
    <name type="scientific">Pseudoduganella namucuonensis</name>
    <dbReference type="NCBI Taxonomy" id="1035707"/>
    <lineage>
        <taxon>Bacteria</taxon>
        <taxon>Pseudomonadati</taxon>
        <taxon>Pseudomonadota</taxon>
        <taxon>Betaproteobacteria</taxon>
        <taxon>Burkholderiales</taxon>
        <taxon>Oxalobacteraceae</taxon>
        <taxon>Telluria group</taxon>
        <taxon>Pseudoduganella</taxon>
    </lineage>
</organism>
<feature type="domain" description="CBS" evidence="3">
    <location>
        <begin position="326"/>
        <end position="383"/>
    </location>
</feature>
<dbReference type="InterPro" id="IPR046342">
    <property type="entry name" value="CBS_dom_sf"/>
</dbReference>
<keyword evidence="2" id="KW-0472">Membrane</keyword>
<evidence type="ECO:0000259" key="3">
    <source>
        <dbReference type="PROSITE" id="PS51371"/>
    </source>
</evidence>
<accession>A0A1I7LDN4</accession>
<reference evidence="5" key="1">
    <citation type="submission" date="2016-10" db="EMBL/GenBank/DDBJ databases">
        <authorList>
            <person name="Varghese N."/>
            <person name="Submissions S."/>
        </authorList>
    </citation>
    <scope>NUCLEOTIDE SEQUENCE [LARGE SCALE GENOMIC DNA]</scope>
    <source>
        <strain evidence="5">CGMCC 1.11014</strain>
    </source>
</reference>
<dbReference type="SMART" id="SM00116">
    <property type="entry name" value="CBS"/>
    <property type="match status" value="2"/>
</dbReference>
<keyword evidence="1" id="KW-0129">CBS domain</keyword>
<evidence type="ECO:0000256" key="2">
    <source>
        <dbReference type="SAM" id="Phobius"/>
    </source>
</evidence>
<dbReference type="PANTHER" id="PTHR33741">
    <property type="entry name" value="TRANSMEMBRANE PROTEIN DDB_G0269096-RELATED"/>
    <property type="match status" value="1"/>
</dbReference>
<dbReference type="Proteomes" id="UP000199391">
    <property type="component" value="Unassembled WGS sequence"/>
</dbReference>
<gene>
    <name evidence="4" type="ORF">SAMN05216552_102741</name>
</gene>
<dbReference type="Pfam" id="PF00571">
    <property type="entry name" value="CBS"/>
    <property type="match status" value="2"/>
</dbReference>
<dbReference type="Gene3D" id="3.10.580.10">
    <property type="entry name" value="CBS-domain"/>
    <property type="match status" value="1"/>
</dbReference>
<dbReference type="STRING" id="1035707.SAMN05216552_102741"/>
<feature type="transmembrane region" description="Helical" evidence="2">
    <location>
        <begin position="146"/>
        <end position="164"/>
    </location>
</feature>
<evidence type="ECO:0000313" key="5">
    <source>
        <dbReference type="Proteomes" id="UP000199391"/>
    </source>
</evidence>
<keyword evidence="5" id="KW-1185">Reference proteome</keyword>
<proteinExistence type="predicted"/>
<feature type="transmembrane region" description="Helical" evidence="2">
    <location>
        <begin position="20"/>
        <end position="41"/>
    </location>
</feature>
<dbReference type="Pfam" id="PF04982">
    <property type="entry name" value="TM_HPP"/>
    <property type="match status" value="1"/>
</dbReference>
<sequence>MNFLTSLLPATSHTSFRERARACSGAILALLATGLLSRAMLPDHLTFAFLAAPMGASAVLLFCLPASPLAQPWSVIGGNVVSGLVGAACARWLGGGAPVAALAVCLAIAAMFALRCLHPPGGAVALTAAMGGPAILAAGFEFPLVTVLLNSTLMVIGAMAYNNLTGRRYPHQQQAPHPNPHATQDPVPTMRLGFKPEDLDAVLKQYNQVLDVSRDDLEEIFIQTELQAYKRRFGVIRCGDIMSRDVATAQFGTPLESAWREMRSHRVAALPVLNRARRVIGLVTQGDFLDRSGLDDYAGMRARLRGFLRRSGVTHTEKAEVVGQIMKAKPVTATVATPIVELVALMADSGYHHIPVVDAEERFAGIVTQSDLVAALYENRLAEAPAA</sequence>
<keyword evidence="2" id="KW-1133">Transmembrane helix</keyword>
<dbReference type="OrthoDB" id="9811720at2"/>
<dbReference type="EMBL" id="FPBO01000027">
    <property type="protein sequence ID" value="SFV07800.1"/>
    <property type="molecule type" value="Genomic_DNA"/>
</dbReference>
<name>A0A1I7LDN4_9BURK</name>
<evidence type="ECO:0000256" key="1">
    <source>
        <dbReference type="PROSITE-ProRule" id="PRU00703"/>
    </source>
</evidence>
<feature type="domain" description="CBS" evidence="3">
    <location>
        <begin position="242"/>
        <end position="299"/>
    </location>
</feature>
<dbReference type="InterPro" id="IPR058581">
    <property type="entry name" value="TM_HPP"/>
</dbReference>
<feature type="transmembrane region" description="Helical" evidence="2">
    <location>
        <begin position="124"/>
        <end position="140"/>
    </location>
</feature>
<protein>
    <submittedName>
        <fullName evidence="4">CBS domain-containing membrane protein</fullName>
    </submittedName>
</protein>
<dbReference type="AlphaFoldDB" id="A0A1I7LDN4"/>
<feature type="transmembrane region" description="Helical" evidence="2">
    <location>
        <begin position="99"/>
        <end position="117"/>
    </location>
</feature>
<dbReference type="RefSeq" id="WP_093558115.1">
    <property type="nucleotide sequence ID" value="NZ_FPBO01000027.1"/>
</dbReference>
<feature type="transmembrane region" description="Helical" evidence="2">
    <location>
        <begin position="47"/>
        <end position="66"/>
    </location>
</feature>
<dbReference type="InterPro" id="IPR007065">
    <property type="entry name" value="HPP"/>
</dbReference>